<proteinExistence type="predicted"/>
<evidence type="ECO:0008006" key="3">
    <source>
        <dbReference type="Google" id="ProtNLM"/>
    </source>
</evidence>
<accession>A0AB35X062</accession>
<reference evidence="1 2" key="1">
    <citation type="submission" date="2023-10" db="EMBL/GenBank/DDBJ databases">
        <title>Wastewater isolates of ESBL- and carbapenemase-producing Gram-negative bacteria from New Zealand.</title>
        <authorList>
            <person name="Straub C."/>
            <person name="Weaver L."/>
            <person name="Cornelius A."/>
            <person name="Mcgill E."/>
            <person name="Dyet K."/>
            <person name="White L."/>
            <person name="Pattis I."/>
        </authorList>
    </citation>
    <scope>NUCLEOTIDE SEQUENCE [LARGE SCALE GENOMIC DNA]</scope>
    <source>
        <strain evidence="1 2">ESBL09</strain>
    </source>
</reference>
<evidence type="ECO:0000313" key="1">
    <source>
        <dbReference type="EMBL" id="MEE9652924.1"/>
    </source>
</evidence>
<dbReference type="Proteomes" id="UP001331691">
    <property type="component" value="Unassembled WGS sequence"/>
</dbReference>
<name>A0AB35X062_9ENTR</name>
<dbReference type="RefSeq" id="WP_331387596.1">
    <property type="nucleotide sequence ID" value="NZ_JAZKKV010000001.1"/>
</dbReference>
<sequence>MNKVTVAVAVALFVSPIVPPKAHAISEGYRNQLIKSGCTQMTDGNGCDIHKTKAQNEAAEKKALKYSQSLDQISSEADSVVGKRANLANDYLFDKGWRTCGADEMCKGKWKLRMVVDKKQDYKVVNSQIMPNS</sequence>
<protein>
    <recommendedName>
        <fullName evidence="3">DUF1311 domain-containing protein</fullName>
    </recommendedName>
</protein>
<dbReference type="AlphaFoldDB" id="A0AB35X062"/>
<gene>
    <name evidence="1" type="ORF">V4836_01865</name>
</gene>
<evidence type="ECO:0000313" key="2">
    <source>
        <dbReference type="Proteomes" id="UP001331691"/>
    </source>
</evidence>
<organism evidence="1 2">
    <name type="scientific">Kluyvera ascorbata</name>
    <dbReference type="NCBI Taxonomy" id="51288"/>
    <lineage>
        <taxon>Bacteria</taxon>
        <taxon>Pseudomonadati</taxon>
        <taxon>Pseudomonadota</taxon>
        <taxon>Gammaproteobacteria</taxon>
        <taxon>Enterobacterales</taxon>
        <taxon>Enterobacteriaceae</taxon>
        <taxon>Kluyvera</taxon>
    </lineage>
</organism>
<dbReference type="EMBL" id="JAZKKV010000001">
    <property type="protein sequence ID" value="MEE9652924.1"/>
    <property type="molecule type" value="Genomic_DNA"/>
</dbReference>
<keyword evidence="2" id="KW-1185">Reference proteome</keyword>
<comment type="caution">
    <text evidence="1">The sequence shown here is derived from an EMBL/GenBank/DDBJ whole genome shotgun (WGS) entry which is preliminary data.</text>
</comment>